<evidence type="ECO:0000259" key="1">
    <source>
        <dbReference type="PROSITE" id="PS50835"/>
    </source>
</evidence>
<gene>
    <name evidence="2" type="ORF">SPARVUS_LOCUS1757063</name>
</gene>
<dbReference type="Pfam" id="PF07686">
    <property type="entry name" value="V-set"/>
    <property type="match status" value="1"/>
</dbReference>
<dbReference type="InterPro" id="IPR036179">
    <property type="entry name" value="Ig-like_dom_sf"/>
</dbReference>
<dbReference type="Gene3D" id="2.60.40.10">
    <property type="entry name" value="Immunoglobulins"/>
    <property type="match status" value="1"/>
</dbReference>
<dbReference type="PROSITE" id="PS50835">
    <property type="entry name" value="IG_LIKE"/>
    <property type="match status" value="1"/>
</dbReference>
<reference evidence="2" key="1">
    <citation type="submission" date="2023-05" db="EMBL/GenBank/DDBJ databases">
        <authorList>
            <person name="Stuckert A."/>
        </authorList>
    </citation>
    <scope>NUCLEOTIDE SEQUENCE</scope>
</reference>
<sequence length="113" mass="12516">FLFLFSGSWAQTILTQTPKEITATPGQTVTISCKSSTGIGTCLNWYQQKPGQRPTLIIWYASNLQSGVPDRFTPDRFSGSGSGTDFTLTIRDIKDEDEADYCCQQCSSYPLTQ</sequence>
<dbReference type="Proteomes" id="UP001162483">
    <property type="component" value="Unassembled WGS sequence"/>
</dbReference>
<dbReference type="SMART" id="SM00409">
    <property type="entry name" value="IG"/>
    <property type="match status" value="1"/>
</dbReference>
<name>A0ABN9AWS2_9NEOB</name>
<keyword evidence="3" id="KW-1185">Reference proteome</keyword>
<dbReference type="InterPro" id="IPR050150">
    <property type="entry name" value="IgV_Light_Chain"/>
</dbReference>
<dbReference type="InterPro" id="IPR013783">
    <property type="entry name" value="Ig-like_fold"/>
</dbReference>
<protein>
    <recommendedName>
        <fullName evidence="1">Ig-like domain-containing protein</fullName>
    </recommendedName>
</protein>
<dbReference type="SUPFAM" id="SSF48726">
    <property type="entry name" value="Immunoglobulin"/>
    <property type="match status" value="1"/>
</dbReference>
<dbReference type="SMART" id="SM00406">
    <property type="entry name" value="IGv"/>
    <property type="match status" value="1"/>
</dbReference>
<dbReference type="InterPro" id="IPR007110">
    <property type="entry name" value="Ig-like_dom"/>
</dbReference>
<dbReference type="EMBL" id="CATNWA010001529">
    <property type="protein sequence ID" value="CAI9540498.1"/>
    <property type="molecule type" value="Genomic_DNA"/>
</dbReference>
<evidence type="ECO:0000313" key="3">
    <source>
        <dbReference type="Proteomes" id="UP001162483"/>
    </source>
</evidence>
<feature type="non-terminal residue" evidence="2">
    <location>
        <position position="1"/>
    </location>
</feature>
<evidence type="ECO:0000313" key="2">
    <source>
        <dbReference type="EMBL" id="CAI9540498.1"/>
    </source>
</evidence>
<feature type="domain" description="Ig-like" evidence="1">
    <location>
        <begin position="12"/>
        <end position="104"/>
    </location>
</feature>
<organism evidence="2 3">
    <name type="scientific">Staurois parvus</name>
    <dbReference type="NCBI Taxonomy" id="386267"/>
    <lineage>
        <taxon>Eukaryota</taxon>
        <taxon>Metazoa</taxon>
        <taxon>Chordata</taxon>
        <taxon>Craniata</taxon>
        <taxon>Vertebrata</taxon>
        <taxon>Euteleostomi</taxon>
        <taxon>Amphibia</taxon>
        <taxon>Batrachia</taxon>
        <taxon>Anura</taxon>
        <taxon>Neobatrachia</taxon>
        <taxon>Ranoidea</taxon>
        <taxon>Ranidae</taxon>
        <taxon>Staurois</taxon>
    </lineage>
</organism>
<dbReference type="InterPro" id="IPR003599">
    <property type="entry name" value="Ig_sub"/>
</dbReference>
<dbReference type="InterPro" id="IPR013106">
    <property type="entry name" value="Ig_V-set"/>
</dbReference>
<dbReference type="PANTHER" id="PTHR23267">
    <property type="entry name" value="IMMUNOGLOBULIN LIGHT CHAIN"/>
    <property type="match status" value="1"/>
</dbReference>
<accession>A0ABN9AWS2</accession>
<proteinExistence type="predicted"/>
<comment type="caution">
    <text evidence="2">The sequence shown here is derived from an EMBL/GenBank/DDBJ whole genome shotgun (WGS) entry which is preliminary data.</text>
</comment>